<sequence>MDPKKLFAHDKMNKYIFAYNLCSKLLSVWAADETHEGSHGWLDEIVHREQGLSRKEQLILTNPVREND</sequence>
<accession>A0A3P7KQH8</accession>
<organism evidence="1 2">
    <name type="scientific">Strongylus vulgaris</name>
    <name type="common">Blood worm</name>
    <dbReference type="NCBI Taxonomy" id="40348"/>
    <lineage>
        <taxon>Eukaryota</taxon>
        <taxon>Metazoa</taxon>
        <taxon>Ecdysozoa</taxon>
        <taxon>Nematoda</taxon>
        <taxon>Chromadorea</taxon>
        <taxon>Rhabditida</taxon>
        <taxon>Rhabditina</taxon>
        <taxon>Rhabditomorpha</taxon>
        <taxon>Strongyloidea</taxon>
        <taxon>Strongylidae</taxon>
        <taxon>Strongylus</taxon>
    </lineage>
</organism>
<reference evidence="1 2" key="1">
    <citation type="submission" date="2018-11" db="EMBL/GenBank/DDBJ databases">
        <authorList>
            <consortium name="Pathogen Informatics"/>
        </authorList>
    </citation>
    <scope>NUCLEOTIDE SEQUENCE [LARGE SCALE GENOMIC DNA]</scope>
</reference>
<dbReference type="EMBL" id="UYYB01014072">
    <property type="protein sequence ID" value="VDM69918.1"/>
    <property type="molecule type" value="Genomic_DNA"/>
</dbReference>
<name>A0A3P7KQH8_STRVU</name>
<dbReference type="AlphaFoldDB" id="A0A3P7KQH8"/>
<proteinExistence type="predicted"/>
<gene>
    <name evidence="1" type="ORF">SVUK_LOCUS4916</name>
</gene>
<keyword evidence="2" id="KW-1185">Reference proteome</keyword>
<feature type="non-terminal residue" evidence="1">
    <location>
        <position position="68"/>
    </location>
</feature>
<evidence type="ECO:0000313" key="1">
    <source>
        <dbReference type="EMBL" id="VDM69918.1"/>
    </source>
</evidence>
<dbReference type="Proteomes" id="UP000270094">
    <property type="component" value="Unassembled WGS sequence"/>
</dbReference>
<protein>
    <submittedName>
        <fullName evidence="1">Uncharacterized protein</fullName>
    </submittedName>
</protein>
<evidence type="ECO:0000313" key="2">
    <source>
        <dbReference type="Proteomes" id="UP000270094"/>
    </source>
</evidence>